<keyword evidence="1" id="KW-1133">Transmembrane helix</keyword>
<dbReference type="Proteomes" id="UP001474120">
    <property type="component" value="Unassembled WGS sequence"/>
</dbReference>
<evidence type="ECO:0000313" key="3">
    <source>
        <dbReference type="Proteomes" id="UP001474120"/>
    </source>
</evidence>
<evidence type="ECO:0000256" key="1">
    <source>
        <dbReference type="SAM" id="Phobius"/>
    </source>
</evidence>
<reference evidence="2 3" key="1">
    <citation type="submission" date="2024-04" db="EMBL/GenBank/DDBJ databases">
        <title>whole genome sequencing of Lutimonas vermicola strain IMCC1616.</title>
        <authorList>
            <person name="Bae S.S."/>
        </authorList>
    </citation>
    <scope>NUCLEOTIDE SEQUENCE [LARGE SCALE GENOMIC DNA]</scope>
    <source>
        <strain evidence="2 3">IMCC1616</strain>
    </source>
</reference>
<protein>
    <submittedName>
        <fullName evidence="2">Uncharacterized protein</fullName>
    </submittedName>
</protein>
<dbReference type="EMBL" id="JBCDNA010000003">
    <property type="protein sequence ID" value="MEL4456939.1"/>
    <property type="molecule type" value="Genomic_DNA"/>
</dbReference>
<gene>
    <name evidence="2" type="ORF">AABB81_13605</name>
</gene>
<dbReference type="RefSeq" id="WP_342161103.1">
    <property type="nucleotide sequence ID" value="NZ_JBCDNA010000003.1"/>
</dbReference>
<proteinExistence type="predicted"/>
<name>A0ABU9L3G4_9FLAO</name>
<feature type="transmembrane region" description="Helical" evidence="1">
    <location>
        <begin position="48"/>
        <end position="70"/>
    </location>
</feature>
<keyword evidence="3" id="KW-1185">Reference proteome</keyword>
<keyword evidence="1" id="KW-0472">Membrane</keyword>
<keyword evidence="1" id="KW-0812">Transmembrane</keyword>
<comment type="caution">
    <text evidence="2">The sequence shown here is derived from an EMBL/GenBank/DDBJ whole genome shotgun (WGS) entry which is preliminary data.</text>
</comment>
<organism evidence="2 3">
    <name type="scientific">Lutimonas vermicola</name>
    <dbReference type="NCBI Taxonomy" id="414288"/>
    <lineage>
        <taxon>Bacteria</taxon>
        <taxon>Pseudomonadati</taxon>
        <taxon>Bacteroidota</taxon>
        <taxon>Flavobacteriia</taxon>
        <taxon>Flavobacteriales</taxon>
        <taxon>Flavobacteriaceae</taxon>
        <taxon>Lutimonas</taxon>
    </lineage>
</organism>
<accession>A0ABU9L3G4</accession>
<sequence>MTTQDYKFRPNDNSVSNQIKFDLEAEHWTRAFRGAQLNSNTSSFGDSVSVIGTVLKMVIGIIVLLVILFVELYKWVRIKYKNVN</sequence>
<evidence type="ECO:0000313" key="2">
    <source>
        <dbReference type="EMBL" id="MEL4456939.1"/>
    </source>
</evidence>